<dbReference type="InterPro" id="IPR025124">
    <property type="entry name" value="Gag1-like_clamp"/>
</dbReference>
<feature type="domain" description="Gag1-like clamp" evidence="1">
    <location>
        <begin position="119"/>
        <end position="197"/>
    </location>
</feature>
<dbReference type="OrthoDB" id="5576875at2759"/>
<dbReference type="InterPro" id="IPR053969">
    <property type="entry name" value="Lock_Gag1-like"/>
</dbReference>
<evidence type="ECO:0000313" key="3">
    <source>
        <dbReference type="EMBL" id="GCE98708.1"/>
    </source>
</evidence>
<dbReference type="Proteomes" id="UP000301737">
    <property type="component" value="Unassembled WGS sequence"/>
</dbReference>
<reference evidence="3 4" key="1">
    <citation type="submission" date="2019-01" db="EMBL/GenBank/DDBJ databases">
        <title>Draft Genome Sequencing of Zygosaccharomyces mellis Ca-7.</title>
        <authorList>
            <person name="Shiwa Y."/>
            <person name="Kanesaki Y."/>
            <person name="Ishige T."/>
            <person name="Mura K."/>
            <person name="Hori T."/>
            <person name="Tamura T."/>
        </authorList>
    </citation>
    <scope>NUCLEOTIDE SEQUENCE [LARGE SCALE GENOMIC DNA]</scope>
    <source>
        <strain evidence="3 4">Ca-7</strain>
    </source>
</reference>
<evidence type="ECO:0000259" key="1">
    <source>
        <dbReference type="Pfam" id="PF13259"/>
    </source>
</evidence>
<proteinExistence type="predicted"/>
<dbReference type="InterPro" id="IPR053274">
    <property type="entry name" value="Fluconazole_resistance"/>
</dbReference>
<dbReference type="PANTHER" id="PTHR28065">
    <property type="entry name" value="FREQUENIN"/>
    <property type="match status" value="1"/>
</dbReference>
<dbReference type="AlphaFoldDB" id="A0A4C2E9I2"/>
<name>A0A4C2E9I2_9SACH</name>
<accession>A0A4C2E9I2</accession>
<evidence type="ECO:0000259" key="2">
    <source>
        <dbReference type="Pfam" id="PF22991"/>
    </source>
</evidence>
<organism evidence="3 4">
    <name type="scientific">Zygosaccharomyces mellis</name>
    <dbReference type="NCBI Taxonomy" id="42258"/>
    <lineage>
        <taxon>Eukaryota</taxon>
        <taxon>Fungi</taxon>
        <taxon>Dikarya</taxon>
        <taxon>Ascomycota</taxon>
        <taxon>Saccharomycotina</taxon>
        <taxon>Saccharomycetes</taxon>
        <taxon>Saccharomycetales</taxon>
        <taxon>Saccharomycetaceae</taxon>
        <taxon>Zygosaccharomyces</taxon>
    </lineage>
</organism>
<protein>
    <submittedName>
        <fullName evidence="3">Uncharacterized protein</fullName>
    </submittedName>
</protein>
<dbReference type="EMBL" id="BIMX01000006">
    <property type="protein sequence ID" value="GCE98708.1"/>
    <property type="molecule type" value="Genomic_DNA"/>
</dbReference>
<dbReference type="Pfam" id="PF13259">
    <property type="entry name" value="clamp_Gag1-like"/>
    <property type="match status" value="1"/>
</dbReference>
<evidence type="ECO:0000313" key="4">
    <source>
        <dbReference type="Proteomes" id="UP000301737"/>
    </source>
</evidence>
<sequence>MSTVSRRGVRGTLSSTLHKWRNALRKLTYEVLSKIEERSYGEEDKDVDDLFRSDSLGHSGESITLAGTSTDMRLAVETEDDNTDETKVSKQTTAREGHGRIPFEEYDAVSECAKLRRETGEPFYQGSQIWLRRRELWTQPAATNSINDSIKRSRKFSKISSQSYIKIYKKLSIDDKSLREPLNLKDALKVVDAGWKEVRRCEEAEMVNGVV</sequence>
<dbReference type="PANTHER" id="PTHR28065:SF1">
    <property type="entry name" value="DUF4050 DOMAIN-CONTAINING PROTEIN"/>
    <property type="match status" value="1"/>
</dbReference>
<dbReference type="Pfam" id="PF22991">
    <property type="entry name" value="Lock_Gag1-like"/>
    <property type="match status" value="1"/>
</dbReference>
<gene>
    <name evidence="3" type="ORF">ZYGM_003241</name>
</gene>
<feature type="domain" description="Gag1-like lock" evidence="2">
    <location>
        <begin position="6"/>
        <end position="51"/>
    </location>
</feature>
<keyword evidence="4" id="KW-1185">Reference proteome</keyword>
<comment type="caution">
    <text evidence="3">The sequence shown here is derived from an EMBL/GenBank/DDBJ whole genome shotgun (WGS) entry which is preliminary data.</text>
</comment>